<dbReference type="GO" id="GO:0098542">
    <property type="term" value="P:defense response to other organism"/>
    <property type="evidence" value="ECO:0007669"/>
    <property type="project" value="TreeGrafter"/>
</dbReference>
<reference evidence="6 7" key="1">
    <citation type="journal article" date="2012" name="Nat. Biotechnol.">
        <title>Draft genome sequence of pigeonpea (Cajanus cajan), an orphan legume crop of resource-poor farmers.</title>
        <authorList>
            <person name="Varshney R.K."/>
            <person name="Chen W."/>
            <person name="Li Y."/>
            <person name="Bharti A.K."/>
            <person name="Saxena R.K."/>
            <person name="Schlueter J.A."/>
            <person name="Donoghue M.T."/>
            <person name="Azam S."/>
            <person name="Fan G."/>
            <person name="Whaley A.M."/>
            <person name="Farmer A.D."/>
            <person name="Sheridan J."/>
            <person name="Iwata A."/>
            <person name="Tuteja R."/>
            <person name="Penmetsa R.V."/>
            <person name="Wu W."/>
            <person name="Upadhyaya H.D."/>
            <person name="Yang S.P."/>
            <person name="Shah T."/>
            <person name="Saxena K.B."/>
            <person name="Michael T."/>
            <person name="McCombie W.R."/>
            <person name="Yang B."/>
            <person name="Zhang G."/>
            <person name="Yang H."/>
            <person name="Wang J."/>
            <person name="Spillane C."/>
            <person name="Cook D.R."/>
            <person name="May G.D."/>
            <person name="Xu X."/>
            <person name="Jackson S.A."/>
        </authorList>
    </citation>
    <scope>NUCLEOTIDE SEQUENCE [LARGE SCALE GENOMIC DNA]</scope>
    <source>
        <strain evidence="7">cv. Asha</strain>
    </source>
</reference>
<dbReference type="InterPro" id="IPR002182">
    <property type="entry name" value="NB-ARC"/>
</dbReference>
<proteinExistence type="predicted"/>
<dbReference type="Proteomes" id="UP000075243">
    <property type="component" value="Chromosome 9"/>
</dbReference>
<dbReference type="InterPro" id="IPR032675">
    <property type="entry name" value="LRR_dom_sf"/>
</dbReference>
<evidence type="ECO:0000256" key="2">
    <source>
        <dbReference type="ARBA" id="ARBA00022821"/>
    </source>
</evidence>
<dbReference type="InterPro" id="IPR055414">
    <property type="entry name" value="LRR_R13L4/SHOC2-like"/>
</dbReference>
<dbReference type="SUPFAM" id="SSF52540">
    <property type="entry name" value="P-loop containing nucleoside triphosphate hydrolases"/>
    <property type="match status" value="1"/>
</dbReference>
<name>A0A151T0X3_CAJCA</name>
<sequence>MKAIIDHLERLSVSDPIEPELIQDIKIIAASAEEIGTFLNTLAKKKRRKGVLYLLDQHNVAKHLQQINNNIGGICQRIINYESLAESLWNVQILRPTAQPSLLDGEVEILIANLLSHEKRRFITSIVGAKGTGKTTLAKLIFSNEAVKAHFACRVWLSVFPRWKVKQFQREISKVAATLRTLEESEKYLLVVDGIQSSIFLDTLRETIRSIPDRSTGCRFLVTTRNANVARQAGTISFVYPLQLLDDEHSWILLKNNLGGVPLELEQMKVAKKVVAKCCGLRSEILKLKMSDLHLLSHRDVTSLGENPWSETFDTVYENLPSYLRRCLFYFELFPASFAIPARRLVVLWIAEDVVYNGKDQERPELVAEKYLTELIDLNLVQIAKRKPNGKVKTCRLPNALRQLFDSAPLQNYYKDVLSFKSFDTREGRAPGQDISNFLNMCISSNCLLLLRVLDLEDVYKPKLPKSIARLTLLRYLGLRWTYLESLPSSISSLLKLQTLDLKHTYIQILTSSIWQMELRHLYLSETFRTRFPSKPKAIGGNSLSDLQTLWGLFVDEETPVKGGLDKLSSIRKLGITCQSMLPQQEAMESQLDAVAEWIMRLEHLQFLRLRSRDEEGRPWKLKLKFLEGHVKLTDMYLLGWLSSPSILSLFPPSLVDLTLSHSKLDVDPMQILDHLPKLRSLSLLAESYLGRTLVCNPQSFPQLYVLKIWKLEGLEEWVIEKGALPSMRQLEIRSCPRMKMFPLGLKHVNSHLELKLTNMPKEITTNIDNILPHCDLHVHNFQ</sequence>
<evidence type="ECO:0000313" key="7">
    <source>
        <dbReference type="Proteomes" id="UP000075243"/>
    </source>
</evidence>
<dbReference type="STRING" id="3821.A0A151T0X3"/>
<dbReference type="Gene3D" id="3.40.50.300">
    <property type="entry name" value="P-loop containing nucleotide triphosphate hydrolases"/>
    <property type="match status" value="1"/>
</dbReference>
<protein>
    <submittedName>
        <fullName evidence="6">Disease resistance RPP8-like protein 3</fullName>
    </submittedName>
</protein>
<keyword evidence="2" id="KW-0611">Plant defense</keyword>
<dbReference type="AlphaFoldDB" id="A0A151T0X3"/>
<keyword evidence="1" id="KW-0677">Repeat</keyword>
<dbReference type="Pfam" id="PF23559">
    <property type="entry name" value="WHD_DRP"/>
    <property type="match status" value="1"/>
</dbReference>
<dbReference type="InterPro" id="IPR058922">
    <property type="entry name" value="WHD_DRP"/>
</dbReference>
<dbReference type="Gene3D" id="3.80.10.10">
    <property type="entry name" value="Ribonuclease Inhibitor"/>
    <property type="match status" value="2"/>
</dbReference>
<keyword evidence="7" id="KW-1185">Reference proteome</keyword>
<dbReference type="PANTHER" id="PTHR23155">
    <property type="entry name" value="DISEASE RESISTANCE PROTEIN RP"/>
    <property type="match status" value="1"/>
</dbReference>
<evidence type="ECO:0000259" key="5">
    <source>
        <dbReference type="Pfam" id="PF23598"/>
    </source>
</evidence>
<feature type="domain" description="Disease resistance R13L4/SHOC-2-like LRR" evidence="5">
    <location>
        <begin position="440"/>
        <end position="751"/>
    </location>
</feature>
<feature type="domain" description="Disease resistance protein winged helix" evidence="4">
    <location>
        <begin position="333"/>
        <end position="404"/>
    </location>
</feature>
<dbReference type="InterPro" id="IPR027417">
    <property type="entry name" value="P-loop_NTPase"/>
</dbReference>
<organism evidence="6 7">
    <name type="scientific">Cajanus cajan</name>
    <name type="common">Pigeon pea</name>
    <name type="synonym">Cajanus indicus</name>
    <dbReference type="NCBI Taxonomy" id="3821"/>
    <lineage>
        <taxon>Eukaryota</taxon>
        <taxon>Viridiplantae</taxon>
        <taxon>Streptophyta</taxon>
        <taxon>Embryophyta</taxon>
        <taxon>Tracheophyta</taxon>
        <taxon>Spermatophyta</taxon>
        <taxon>Magnoliopsida</taxon>
        <taxon>eudicotyledons</taxon>
        <taxon>Gunneridae</taxon>
        <taxon>Pentapetalae</taxon>
        <taxon>rosids</taxon>
        <taxon>fabids</taxon>
        <taxon>Fabales</taxon>
        <taxon>Fabaceae</taxon>
        <taxon>Papilionoideae</taxon>
        <taxon>50 kb inversion clade</taxon>
        <taxon>NPAAA clade</taxon>
        <taxon>indigoferoid/millettioid clade</taxon>
        <taxon>Phaseoleae</taxon>
        <taxon>Cajanus</taxon>
    </lineage>
</organism>
<dbReference type="InterPro" id="IPR036388">
    <property type="entry name" value="WH-like_DNA-bd_sf"/>
</dbReference>
<evidence type="ECO:0000259" key="3">
    <source>
        <dbReference type="Pfam" id="PF00931"/>
    </source>
</evidence>
<accession>A0A151T0X3</accession>
<dbReference type="Gramene" id="C.cajan_22437.t">
    <property type="protein sequence ID" value="C.cajan_22437.t"/>
    <property type="gene ID" value="C.cajan_22437"/>
</dbReference>
<evidence type="ECO:0000259" key="4">
    <source>
        <dbReference type="Pfam" id="PF23559"/>
    </source>
</evidence>
<dbReference type="Gene3D" id="1.10.10.10">
    <property type="entry name" value="Winged helix-like DNA-binding domain superfamily/Winged helix DNA-binding domain"/>
    <property type="match status" value="1"/>
</dbReference>
<dbReference type="SUPFAM" id="SSF52058">
    <property type="entry name" value="L domain-like"/>
    <property type="match status" value="1"/>
</dbReference>
<dbReference type="OMA" id="MPTEINT"/>
<gene>
    <name evidence="6" type="ORF">KK1_023098</name>
</gene>
<dbReference type="EMBL" id="CM003611">
    <property type="protein sequence ID" value="KYP60687.1"/>
    <property type="molecule type" value="Genomic_DNA"/>
</dbReference>
<dbReference type="PANTHER" id="PTHR23155:SF955">
    <property type="entry name" value="AAA+ ATPASE DOMAIN-CONTAINING PROTEIN"/>
    <property type="match status" value="1"/>
</dbReference>
<dbReference type="Pfam" id="PF00931">
    <property type="entry name" value="NB-ARC"/>
    <property type="match status" value="1"/>
</dbReference>
<feature type="domain" description="NB-ARC" evidence="3">
    <location>
        <begin position="106"/>
        <end position="257"/>
    </location>
</feature>
<dbReference type="InterPro" id="IPR044974">
    <property type="entry name" value="Disease_R_plants"/>
</dbReference>
<dbReference type="PRINTS" id="PR00364">
    <property type="entry name" value="DISEASERSIST"/>
</dbReference>
<evidence type="ECO:0000256" key="1">
    <source>
        <dbReference type="ARBA" id="ARBA00022737"/>
    </source>
</evidence>
<dbReference type="Pfam" id="PF23598">
    <property type="entry name" value="LRR_14"/>
    <property type="match status" value="1"/>
</dbReference>
<evidence type="ECO:0000313" key="6">
    <source>
        <dbReference type="EMBL" id="KYP60687.1"/>
    </source>
</evidence>
<dbReference type="GO" id="GO:0043531">
    <property type="term" value="F:ADP binding"/>
    <property type="evidence" value="ECO:0007669"/>
    <property type="project" value="InterPro"/>
</dbReference>